<dbReference type="SUPFAM" id="SSF81415">
    <property type="entry name" value="Mitochondrial cytochrome c oxidase subunit VIc"/>
    <property type="match status" value="1"/>
</dbReference>
<keyword evidence="5" id="KW-0999">Mitochondrion inner membrane</keyword>
<dbReference type="Gene3D" id="4.10.93.10">
    <property type="entry name" value="Mitochondrial cytochrome c oxidase subunit VIc/VIIs"/>
    <property type="match status" value="1"/>
</dbReference>
<keyword evidence="6 9" id="KW-1133">Transmembrane helix</keyword>
<evidence type="ECO:0000256" key="7">
    <source>
        <dbReference type="ARBA" id="ARBA00023128"/>
    </source>
</evidence>
<keyword evidence="7" id="KW-0496">Mitochondrion</keyword>
<dbReference type="InterPro" id="IPR051389">
    <property type="entry name" value="Cytochrome_c_oxidase_VIc"/>
</dbReference>
<organism evidence="10 11">
    <name type="scientific">Strongyloides papillosus</name>
    <name type="common">Intestinal threadworm</name>
    <dbReference type="NCBI Taxonomy" id="174720"/>
    <lineage>
        <taxon>Eukaryota</taxon>
        <taxon>Metazoa</taxon>
        <taxon>Ecdysozoa</taxon>
        <taxon>Nematoda</taxon>
        <taxon>Chromadorea</taxon>
        <taxon>Rhabditida</taxon>
        <taxon>Tylenchina</taxon>
        <taxon>Panagrolaimomorpha</taxon>
        <taxon>Strongyloidoidea</taxon>
        <taxon>Strongyloididae</taxon>
        <taxon>Strongyloides</taxon>
    </lineage>
</organism>
<name>A0A0N5C2C4_STREA</name>
<evidence type="ECO:0000256" key="5">
    <source>
        <dbReference type="ARBA" id="ARBA00022792"/>
    </source>
</evidence>
<dbReference type="PANTHER" id="PTHR48416:SF1">
    <property type="entry name" value="CYTOCHROME C OXIDASE SUBUNIT 6C"/>
    <property type="match status" value="1"/>
</dbReference>
<keyword evidence="4 9" id="KW-0812">Transmembrane</keyword>
<evidence type="ECO:0000256" key="9">
    <source>
        <dbReference type="SAM" id="Phobius"/>
    </source>
</evidence>
<dbReference type="WBParaSite" id="SPAL_0001213400.1">
    <property type="protein sequence ID" value="SPAL_0001213400.1"/>
    <property type="gene ID" value="SPAL_0001213400"/>
</dbReference>
<keyword evidence="8 9" id="KW-0472">Membrane</keyword>
<reference evidence="11" key="1">
    <citation type="submission" date="2017-02" db="UniProtKB">
        <authorList>
            <consortium name="WormBaseParasite"/>
        </authorList>
    </citation>
    <scope>IDENTIFICATION</scope>
</reference>
<dbReference type="InterPro" id="IPR037169">
    <property type="entry name" value="Cytochrome_c_oxidase_VIc_sf"/>
</dbReference>
<comment type="pathway">
    <text evidence="2">Energy metabolism; oxidative phosphorylation.</text>
</comment>
<comment type="similarity">
    <text evidence="3">Belongs to the cytochrome c oxidase subunit 6c family.</text>
</comment>
<dbReference type="Pfam" id="PF02937">
    <property type="entry name" value="COX6C"/>
    <property type="match status" value="1"/>
</dbReference>
<evidence type="ECO:0000256" key="3">
    <source>
        <dbReference type="ARBA" id="ARBA00007204"/>
    </source>
</evidence>
<dbReference type="PANTHER" id="PTHR48416">
    <property type="entry name" value="CYTOCHROME C OXIDASE SUBUNIT 6C"/>
    <property type="match status" value="1"/>
</dbReference>
<keyword evidence="10" id="KW-1185">Reference proteome</keyword>
<comment type="subcellular location">
    <subcellularLocation>
        <location evidence="1">Mitochondrion inner membrane</location>
        <topology evidence="1">Single-pass membrane protein</topology>
    </subcellularLocation>
</comment>
<feature type="transmembrane region" description="Helical" evidence="9">
    <location>
        <begin position="16"/>
        <end position="35"/>
    </location>
</feature>
<dbReference type="GO" id="GO:0005743">
    <property type="term" value="C:mitochondrial inner membrane"/>
    <property type="evidence" value="ECO:0007669"/>
    <property type="project" value="UniProtKB-SubCell"/>
</dbReference>
<sequence length="102" mass="11593">MAPVMRNIIHTSAKRAIYLGMVSGTISAAVYYATFVQPRQKKYEEFYANYDPYQRMREICATGKGYMHTCPEELVKLYEEKGIPIGSRAQAEAEESSEVAEE</sequence>
<accession>A0A0N5C2C4</accession>
<dbReference type="STRING" id="174720.A0A0N5C2C4"/>
<dbReference type="AlphaFoldDB" id="A0A0N5C2C4"/>
<evidence type="ECO:0000313" key="11">
    <source>
        <dbReference type="WBParaSite" id="SPAL_0001213400.1"/>
    </source>
</evidence>
<evidence type="ECO:0000256" key="6">
    <source>
        <dbReference type="ARBA" id="ARBA00022989"/>
    </source>
</evidence>
<protein>
    <submittedName>
        <fullName evidence="11">COX6C domain-containing protein</fullName>
    </submittedName>
</protein>
<evidence type="ECO:0000256" key="2">
    <source>
        <dbReference type="ARBA" id="ARBA00004673"/>
    </source>
</evidence>
<evidence type="ECO:0000256" key="8">
    <source>
        <dbReference type="ARBA" id="ARBA00023136"/>
    </source>
</evidence>
<dbReference type="Proteomes" id="UP000046392">
    <property type="component" value="Unplaced"/>
</dbReference>
<dbReference type="InterPro" id="IPR034884">
    <property type="entry name" value="Cytochrome_c_oxidase_VIc/VIIs"/>
</dbReference>
<evidence type="ECO:0000313" key="10">
    <source>
        <dbReference type="Proteomes" id="UP000046392"/>
    </source>
</evidence>
<evidence type="ECO:0000256" key="1">
    <source>
        <dbReference type="ARBA" id="ARBA00004434"/>
    </source>
</evidence>
<evidence type="ECO:0000256" key="4">
    <source>
        <dbReference type="ARBA" id="ARBA00022692"/>
    </source>
</evidence>
<proteinExistence type="inferred from homology"/>